<dbReference type="PANTHER" id="PTHR34849:SF1">
    <property type="entry name" value="SLR0770 PROTEIN"/>
    <property type="match status" value="1"/>
</dbReference>
<keyword evidence="2" id="KW-1185">Reference proteome</keyword>
<dbReference type="AlphaFoldDB" id="A0A518AT28"/>
<accession>A0A518AT28</accession>
<dbReference type="KEGG" id="amuc:Pan181_41120"/>
<dbReference type="SUPFAM" id="SSF46689">
    <property type="entry name" value="Homeodomain-like"/>
    <property type="match status" value="1"/>
</dbReference>
<dbReference type="InterPro" id="IPR009057">
    <property type="entry name" value="Homeodomain-like_sf"/>
</dbReference>
<evidence type="ECO:0000313" key="2">
    <source>
        <dbReference type="Proteomes" id="UP000315750"/>
    </source>
</evidence>
<dbReference type="EMBL" id="CP036278">
    <property type="protein sequence ID" value="QDU57889.1"/>
    <property type="molecule type" value="Genomic_DNA"/>
</dbReference>
<dbReference type="Pfam" id="PF04255">
    <property type="entry name" value="DUF433"/>
    <property type="match status" value="1"/>
</dbReference>
<dbReference type="Proteomes" id="UP000315750">
    <property type="component" value="Chromosome"/>
</dbReference>
<organism evidence="1 2">
    <name type="scientific">Aeoliella mucimassa</name>
    <dbReference type="NCBI Taxonomy" id="2527972"/>
    <lineage>
        <taxon>Bacteria</taxon>
        <taxon>Pseudomonadati</taxon>
        <taxon>Planctomycetota</taxon>
        <taxon>Planctomycetia</taxon>
        <taxon>Pirellulales</taxon>
        <taxon>Lacipirellulaceae</taxon>
        <taxon>Aeoliella</taxon>
    </lineage>
</organism>
<dbReference type="Gene3D" id="1.10.10.10">
    <property type="entry name" value="Winged helix-like DNA-binding domain superfamily/Winged helix DNA-binding domain"/>
    <property type="match status" value="1"/>
</dbReference>
<dbReference type="InterPro" id="IPR007367">
    <property type="entry name" value="DUF433"/>
</dbReference>
<proteinExistence type="predicted"/>
<protein>
    <recommendedName>
        <fullName evidence="3">DUF433 domain-containing protein</fullName>
    </recommendedName>
</protein>
<evidence type="ECO:0000313" key="1">
    <source>
        <dbReference type="EMBL" id="QDU57889.1"/>
    </source>
</evidence>
<dbReference type="PANTHER" id="PTHR34849">
    <property type="entry name" value="SSL5025 PROTEIN"/>
    <property type="match status" value="1"/>
</dbReference>
<dbReference type="InterPro" id="IPR036388">
    <property type="entry name" value="WH-like_DNA-bd_sf"/>
</dbReference>
<gene>
    <name evidence="1" type="ORF">Pan181_41120</name>
</gene>
<dbReference type="RefSeq" id="WP_145249324.1">
    <property type="nucleotide sequence ID" value="NZ_CP036278.1"/>
</dbReference>
<name>A0A518AT28_9BACT</name>
<reference evidence="1 2" key="1">
    <citation type="submission" date="2019-02" db="EMBL/GenBank/DDBJ databases">
        <title>Deep-cultivation of Planctomycetes and their phenomic and genomic characterization uncovers novel biology.</title>
        <authorList>
            <person name="Wiegand S."/>
            <person name="Jogler M."/>
            <person name="Boedeker C."/>
            <person name="Pinto D."/>
            <person name="Vollmers J."/>
            <person name="Rivas-Marin E."/>
            <person name="Kohn T."/>
            <person name="Peeters S.H."/>
            <person name="Heuer A."/>
            <person name="Rast P."/>
            <person name="Oberbeckmann S."/>
            <person name="Bunk B."/>
            <person name="Jeske O."/>
            <person name="Meyerdierks A."/>
            <person name="Storesund J.E."/>
            <person name="Kallscheuer N."/>
            <person name="Luecker S."/>
            <person name="Lage O.M."/>
            <person name="Pohl T."/>
            <person name="Merkel B.J."/>
            <person name="Hornburger P."/>
            <person name="Mueller R.-W."/>
            <person name="Bruemmer F."/>
            <person name="Labrenz M."/>
            <person name="Spormann A.M."/>
            <person name="Op den Camp H."/>
            <person name="Overmann J."/>
            <person name="Amann R."/>
            <person name="Jetten M.S.M."/>
            <person name="Mascher T."/>
            <person name="Medema M.H."/>
            <person name="Devos D.P."/>
            <person name="Kaster A.-K."/>
            <person name="Ovreas L."/>
            <person name="Rohde M."/>
            <person name="Galperin M.Y."/>
            <person name="Jogler C."/>
        </authorList>
    </citation>
    <scope>NUCLEOTIDE SEQUENCE [LARGE SCALE GENOMIC DNA]</scope>
    <source>
        <strain evidence="1 2">Pan181</strain>
    </source>
</reference>
<evidence type="ECO:0008006" key="3">
    <source>
        <dbReference type="Google" id="ProtNLM"/>
    </source>
</evidence>
<sequence>MSPKTLDQYIACSPGICGGQPHLAGHRITVHQIVVWYDRMGLSADEIATNHGLSVAAVHAALAYYFDHRDEVEQLVVDNQEFIEQLKQSTPSKLHGRLGQDAADAS</sequence>
<dbReference type="OrthoDB" id="284540at2"/>